<dbReference type="PANTHER" id="PTHR12277:SF81">
    <property type="entry name" value="PROTEIN ABHD13"/>
    <property type="match status" value="1"/>
</dbReference>
<dbReference type="AlphaFoldDB" id="A0A6S6S2H2"/>
<keyword evidence="1" id="KW-0812">Transmembrane</keyword>
<sequence length="290" mass="32950">MLINIKQVTLKHYIFIVLLSSLFIGCTNKILYHPPKNNIPLTQQYHYDERNISTVDKELLSAVEYYTPEEKSQGVLLFLHGNADNIYSAQNTGLLFLEGGYNVLLVDYRGYGKSTGKPSPKGLNLDIQAMIQYLNKEYDNIYIYAQSIGGTSFLGALDEIDKSKIRAITTEGSFFSYKQLADKMGIHIPFTNYKELMSYAPISTKETSIPLLIIHSTEDEIIPYSQGLALSQHFKKAKHLPTTGKHLGYLSSSFKLKQVFRFFNDNKNYKYITPIENNISNENNVSISVQ</sequence>
<dbReference type="PROSITE" id="PS51257">
    <property type="entry name" value="PROKAR_LIPOPROTEIN"/>
    <property type="match status" value="1"/>
</dbReference>
<evidence type="ECO:0000256" key="1">
    <source>
        <dbReference type="SAM" id="Phobius"/>
    </source>
</evidence>
<gene>
    <name evidence="3" type="ORF">HELGO_WM27909</name>
</gene>
<dbReference type="InterPro" id="IPR029058">
    <property type="entry name" value="AB_hydrolase_fold"/>
</dbReference>
<organism evidence="3">
    <name type="scientific">uncultured Sulfurovum sp</name>
    <dbReference type="NCBI Taxonomy" id="269237"/>
    <lineage>
        <taxon>Bacteria</taxon>
        <taxon>Pseudomonadati</taxon>
        <taxon>Campylobacterota</taxon>
        <taxon>Epsilonproteobacteria</taxon>
        <taxon>Campylobacterales</taxon>
        <taxon>Sulfurovaceae</taxon>
        <taxon>Sulfurovum</taxon>
        <taxon>environmental samples</taxon>
    </lineage>
</organism>
<dbReference type="InterPro" id="IPR000073">
    <property type="entry name" value="AB_hydrolase_1"/>
</dbReference>
<keyword evidence="1" id="KW-0472">Membrane</keyword>
<accession>A0A6S6S2H2</accession>
<feature type="transmembrane region" description="Helical" evidence="1">
    <location>
        <begin position="12"/>
        <end position="32"/>
    </location>
</feature>
<dbReference type="PANTHER" id="PTHR12277">
    <property type="entry name" value="ALPHA/BETA HYDROLASE DOMAIN-CONTAINING PROTEIN"/>
    <property type="match status" value="1"/>
</dbReference>
<dbReference type="Pfam" id="PF00561">
    <property type="entry name" value="Abhydrolase_1"/>
    <property type="match status" value="1"/>
</dbReference>
<dbReference type="Gene3D" id="3.40.50.1820">
    <property type="entry name" value="alpha/beta hydrolase"/>
    <property type="match status" value="1"/>
</dbReference>
<keyword evidence="1" id="KW-1133">Transmembrane helix</keyword>
<dbReference type="SUPFAM" id="SSF53474">
    <property type="entry name" value="alpha/beta-Hydrolases"/>
    <property type="match status" value="1"/>
</dbReference>
<evidence type="ECO:0000259" key="2">
    <source>
        <dbReference type="Pfam" id="PF00561"/>
    </source>
</evidence>
<name>A0A6S6S2H2_9BACT</name>
<dbReference type="EMBL" id="CACVAR010000007">
    <property type="protein sequence ID" value="CAA6798504.1"/>
    <property type="molecule type" value="Genomic_DNA"/>
</dbReference>
<evidence type="ECO:0000313" key="3">
    <source>
        <dbReference type="EMBL" id="CAA6798504.1"/>
    </source>
</evidence>
<feature type="domain" description="AB hydrolase-1" evidence="2">
    <location>
        <begin position="75"/>
        <end position="182"/>
    </location>
</feature>
<reference evidence="3" key="1">
    <citation type="submission" date="2020-01" db="EMBL/GenBank/DDBJ databases">
        <authorList>
            <person name="Meier V. D."/>
            <person name="Meier V D."/>
        </authorList>
    </citation>
    <scope>NUCLEOTIDE SEQUENCE</scope>
    <source>
        <strain evidence="3">HLG_WM_MAG_03</strain>
    </source>
</reference>
<protein>
    <recommendedName>
        <fullName evidence="2">AB hydrolase-1 domain-containing protein</fullName>
    </recommendedName>
</protein>
<proteinExistence type="predicted"/>